<proteinExistence type="predicted"/>
<gene>
    <name evidence="3" type="ORF">JM16_003532</name>
    <name evidence="2" type="ORF">JM18_005132</name>
</gene>
<dbReference type="GO" id="GO:0004674">
    <property type="term" value="F:protein serine/threonine kinase activity"/>
    <property type="evidence" value="ECO:0007669"/>
    <property type="project" value="TreeGrafter"/>
</dbReference>
<dbReference type="Gene3D" id="1.10.510.10">
    <property type="entry name" value="Transferase(Phosphotransferase) domain 1"/>
    <property type="match status" value="1"/>
</dbReference>
<dbReference type="EMBL" id="JPWV03000059">
    <property type="protein sequence ID" value="KAG2527178.1"/>
    <property type="molecule type" value="Genomic_DNA"/>
</dbReference>
<dbReference type="PANTHER" id="PTHR44329">
    <property type="entry name" value="SERINE/THREONINE-PROTEIN KINASE TNNI3K-RELATED"/>
    <property type="match status" value="1"/>
</dbReference>
<dbReference type="CDD" id="cd00180">
    <property type="entry name" value="PKc"/>
    <property type="match status" value="1"/>
</dbReference>
<reference evidence="3" key="1">
    <citation type="journal article" date="2015" name="Genom Data">
        <title>Genome sequences of six Phytophthora species associated with forests in New Zealand.</title>
        <authorList>
            <person name="Studholme D.J."/>
            <person name="McDougal R.L."/>
            <person name="Sambles C."/>
            <person name="Hansen E."/>
            <person name="Hardy G."/>
            <person name="Grant M."/>
            <person name="Ganley R.J."/>
            <person name="Williams N.M."/>
        </authorList>
    </citation>
    <scope>NUCLEOTIDE SEQUENCE</scope>
    <source>
        <strain evidence="3">NZFS 2646</strain>
        <strain evidence="2">NZFS 3630</strain>
    </source>
</reference>
<evidence type="ECO:0000313" key="4">
    <source>
        <dbReference type="Proteomes" id="UP000785171"/>
    </source>
</evidence>
<evidence type="ECO:0000259" key="1">
    <source>
        <dbReference type="PROSITE" id="PS50011"/>
    </source>
</evidence>
<dbReference type="Pfam" id="PF07714">
    <property type="entry name" value="PK_Tyr_Ser-Thr"/>
    <property type="match status" value="1"/>
</dbReference>
<dbReference type="Proteomes" id="UP000792063">
    <property type="component" value="Unassembled WGS sequence"/>
</dbReference>
<dbReference type="InterPro" id="IPR001245">
    <property type="entry name" value="Ser-Thr/Tyr_kinase_cat_dom"/>
</dbReference>
<name>A0A8T0M330_9STRA</name>
<feature type="domain" description="Protein kinase" evidence="1">
    <location>
        <begin position="181"/>
        <end position="433"/>
    </location>
</feature>
<dbReference type="InterPro" id="IPR051681">
    <property type="entry name" value="Ser/Thr_Kinases-Pseudokinases"/>
</dbReference>
<dbReference type="InterPro" id="IPR000719">
    <property type="entry name" value="Prot_kinase_dom"/>
</dbReference>
<accession>A0A8T0M330</accession>
<reference evidence="3" key="2">
    <citation type="submission" date="2020-06" db="EMBL/GenBank/DDBJ databases">
        <authorList>
            <person name="Studholme D.J."/>
        </authorList>
    </citation>
    <scope>NUCLEOTIDE SEQUENCE</scope>
    <source>
        <strain evidence="3">NZFS 2646</strain>
        <strain evidence="2">NZFS 3630</strain>
    </source>
</reference>
<dbReference type="EMBL" id="JPWU03000139">
    <property type="protein sequence ID" value="KAG2524939.1"/>
    <property type="molecule type" value="Genomic_DNA"/>
</dbReference>
<dbReference type="Proteomes" id="UP000785171">
    <property type="component" value="Unassembled WGS sequence"/>
</dbReference>
<dbReference type="SUPFAM" id="SSF56112">
    <property type="entry name" value="Protein kinase-like (PK-like)"/>
    <property type="match status" value="1"/>
</dbReference>
<evidence type="ECO:0000313" key="3">
    <source>
        <dbReference type="EMBL" id="KAG2527178.1"/>
    </source>
</evidence>
<dbReference type="InterPro" id="IPR011009">
    <property type="entry name" value="Kinase-like_dom_sf"/>
</dbReference>
<dbReference type="PANTHER" id="PTHR44329:SF214">
    <property type="entry name" value="PROTEIN KINASE DOMAIN-CONTAINING PROTEIN"/>
    <property type="match status" value="1"/>
</dbReference>
<organism evidence="3 4">
    <name type="scientific">Phytophthora kernoviae</name>
    <dbReference type="NCBI Taxonomy" id="325452"/>
    <lineage>
        <taxon>Eukaryota</taxon>
        <taxon>Sar</taxon>
        <taxon>Stramenopiles</taxon>
        <taxon>Oomycota</taxon>
        <taxon>Peronosporomycetes</taxon>
        <taxon>Peronosporales</taxon>
        <taxon>Peronosporaceae</taxon>
        <taxon>Phytophthora</taxon>
    </lineage>
</organism>
<sequence>MPENEMLCRRLLERLEFLHPHVLPFAPANPLKRTYNKVVVHFVKMMRQRPLLSRLANSETLVQTIEGFQLKLDDVMVGGGLDASPMMTQWREQWDSDRAQQYPILNDRVPRASERMLVNEIRGDNRLQEALMTLWNGMNWGGLSPEMRQLKTQTFDRVSVYASQAGLQMFDWFIPIDNVEYGDETIGNVGTFGAVSRGTWTHGGIRTPVVVKQLFPELSNDPGQRFLLQLQLWSSIPGDRHILKLHGGSHVSTPQFYVCEDAHLGNLTDFLAVNSTLFWRMFYQVAEGLQVLHNRNIVHGGLKCNNILVGEGFTAKLSDFGFSTVRSLSAALSAEAAQATSDGIRWRPKEVLEETGNEEPQFASDIYSMGMCMIEVLTGGVPFGVEDDQIVMEKIMAGILPDRPEGTFVSCTTLWTIIKFVKKSISAGNLNGE</sequence>
<dbReference type="GO" id="GO:0005524">
    <property type="term" value="F:ATP binding"/>
    <property type="evidence" value="ECO:0007669"/>
    <property type="project" value="InterPro"/>
</dbReference>
<dbReference type="AlphaFoldDB" id="A0A8T0M330"/>
<dbReference type="PROSITE" id="PS50011">
    <property type="entry name" value="PROTEIN_KINASE_DOM"/>
    <property type="match status" value="1"/>
</dbReference>
<evidence type="ECO:0000313" key="2">
    <source>
        <dbReference type="EMBL" id="KAG2524939.1"/>
    </source>
</evidence>
<comment type="caution">
    <text evidence="3">The sequence shown here is derived from an EMBL/GenBank/DDBJ whole genome shotgun (WGS) entry which is preliminary data.</text>
</comment>
<protein>
    <recommendedName>
        <fullName evidence="1">Protein kinase domain-containing protein</fullName>
    </recommendedName>
</protein>